<keyword evidence="1" id="KW-1133">Transmembrane helix</keyword>
<organism evidence="2 3">
    <name type="scientific">Steinernema glaseri</name>
    <dbReference type="NCBI Taxonomy" id="37863"/>
    <lineage>
        <taxon>Eukaryota</taxon>
        <taxon>Metazoa</taxon>
        <taxon>Ecdysozoa</taxon>
        <taxon>Nematoda</taxon>
        <taxon>Chromadorea</taxon>
        <taxon>Rhabditida</taxon>
        <taxon>Tylenchina</taxon>
        <taxon>Panagrolaimomorpha</taxon>
        <taxon>Strongyloidoidea</taxon>
        <taxon>Steinernematidae</taxon>
        <taxon>Steinernema</taxon>
    </lineage>
</organism>
<evidence type="ECO:0000256" key="1">
    <source>
        <dbReference type="SAM" id="Phobius"/>
    </source>
</evidence>
<keyword evidence="1" id="KW-0472">Membrane</keyword>
<protein>
    <submittedName>
        <fullName evidence="3">Serpentine receptor class gamma</fullName>
    </submittedName>
</protein>
<feature type="transmembrane region" description="Helical" evidence="1">
    <location>
        <begin position="12"/>
        <end position="37"/>
    </location>
</feature>
<evidence type="ECO:0000313" key="2">
    <source>
        <dbReference type="Proteomes" id="UP000095287"/>
    </source>
</evidence>
<proteinExistence type="predicted"/>
<keyword evidence="2" id="KW-1185">Reference proteome</keyword>
<feature type="transmembrane region" description="Helical" evidence="1">
    <location>
        <begin position="128"/>
        <end position="148"/>
    </location>
</feature>
<dbReference type="AlphaFoldDB" id="A0A1I8ALQ6"/>
<feature type="transmembrane region" description="Helical" evidence="1">
    <location>
        <begin position="85"/>
        <end position="107"/>
    </location>
</feature>
<name>A0A1I8ALQ6_9BILA</name>
<feature type="transmembrane region" description="Helical" evidence="1">
    <location>
        <begin position="49"/>
        <end position="73"/>
    </location>
</feature>
<reference evidence="3" key="1">
    <citation type="submission" date="2016-11" db="UniProtKB">
        <authorList>
            <consortium name="WormBaseParasite"/>
        </authorList>
    </citation>
    <scope>IDENTIFICATION</scope>
</reference>
<dbReference type="WBParaSite" id="L893_g7019.t1">
    <property type="protein sequence ID" value="L893_g7019.t1"/>
    <property type="gene ID" value="L893_g7019"/>
</dbReference>
<evidence type="ECO:0000313" key="3">
    <source>
        <dbReference type="WBParaSite" id="L893_g7019.t1"/>
    </source>
</evidence>
<sequence length="435" mass="47356">MQALPYIALAEYIAVILLGTAAVCISTVSLLSTQVAWKKRAVQAPNRMMGLFTATAMAMTGTNAVQMTYMAALWNPLYHEHDTTLMRYIGTVSLITVNSYEISTLLLTADRCAFVLWPARRLKLEKCFFVLNLVIIGFIICGVSYLGITDSVPATLPDILGFNALFSNLTLKRVLSLTHPGNTLNFILDSPLLWFPRRRASLLELVDVDESSQLPAMDELEVEGHLFVEGGHLLRAEEDFVVEVVQLLPDLDDLALLPVGHQSDEQVLLDPIVVGAHGVVLLRTDVHSAELPRPHEGALEDAELGLYERGEGAVRLAILGAAADHHEVVVAAEEVHLLEEALPGLLPLQDLLGHLQSVSALPKEHVQVEAGHVDGGVLLWVARGDYGHQVVPVPVVDLRVPDHLVELETRVLLGPLLEEDGFGPLPGGDEAEEGF</sequence>
<accession>A0A1I8ALQ6</accession>
<dbReference type="Proteomes" id="UP000095287">
    <property type="component" value="Unplaced"/>
</dbReference>
<keyword evidence="1" id="KW-0812">Transmembrane</keyword>